<comment type="function">
    <text evidence="3">Necessary for the splicing of pre-mRNA. Has a role in the recognition of the branch site (5'-UACUAAC-3'), the pyrimidine tract and the 3'-splice site at the 3'-end of introns.</text>
</comment>
<protein>
    <recommendedName>
        <fullName evidence="3">Branchpoint-bridging protein</fullName>
    </recommendedName>
</protein>
<evidence type="ECO:0000313" key="9">
    <source>
        <dbReference type="Proteomes" id="UP001459277"/>
    </source>
</evidence>
<keyword evidence="3" id="KW-0508">mRNA splicing</keyword>
<name>A0AAW2CA97_9ROSI</name>
<comment type="subcellular location">
    <subcellularLocation>
        <location evidence="3">Nucleus</location>
    </subcellularLocation>
</comment>
<feature type="domain" description="KHDC4/BBP-like KH-domain type I" evidence="7">
    <location>
        <begin position="167"/>
        <end position="201"/>
    </location>
</feature>
<keyword evidence="3" id="KW-0539">Nucleus</keyword>
<sequence length="317" mass="35478">MTLDDKGSSEQQEGIGSSGKRRHSRWDKVENDQANKGKKNKWISDDSQLKQIGPLQLPYFRKELIAGSELESEIQELKAELVDISRKLQTSELHDDSPMEERSPSPEPVYDYFGIRINTHQERLHQKLLQKHQHIISMLIQKNPNLQQPLEYKSSKLFKKIYIPVKEYPTYNFIGPIIGPLGNTQKRMEKETGAKIRLRGSPPVFPNITGQIASLGWTPGSILSMPLTPFPISQGLDFAPPPGLSSLSDLPGCISLHSSSNSSNQIQSTSGGLIAQFPALLKCSNWSLLKGTGQPGQHEGMQWFTNSCQQFIATIFE</sequence>
<keyword evidence="3" id="KW-0507">mRNA processing</keyword>
<evidence type="ECO:0000256" key="5">
    <source>
        <dbReference type="SAM" id="MobiDB-lite"/>
    </source>
</evidence>
<dbReference type="EMBL" id="JAZDWU010000008">
    <property type="protein sequence ID" value="KAK9994462.1"/>
    <property type="molecule type" value="Genomic_DNA"/>
</dbReference>
<dbReference type="PANTHER" id="PTHR11208">
    <property type="entry name" value="RNA-BINDING PROTEIN RELATED"/>
    <property type="match status" value="1"/>
</dbReference>
<dbReference type="Pfam" id="PF16275">
    <property type="entry name" value="SF1-HH"/>
    <property type="match status" value="1"/>
</dbReference>
<dbReference type="SUPFAM" id="SSF54791">
    <property type="entry name" value="Eukaryotic type KH-domain (KH-domain type I)"/>
    <property type="match status" value="1"/>
</dbReference>
<evidence type="ECO:0000259" key="6">
    <source>
        <dbReference type="Pfam" id="PF16275"/>
    </source>
</evidence>
<dbReference type="InterPro" id="IPR045071">
    <property type="entry name" value="BBP-like"/>
</dbReference>
<evidence type="ECO:0000256" key="1">
    <source>
        <dbReference type="ARBA" id="ARBA00022723"/>
    </source>
</evidence>
<feature type="coiled-coil region" evidence="4">
    <location>
        <begin position="67"/>
        <end position="94"/>
    </location>
</feature>
<dbReference type="Gene3D" id="3.30.1370.10">
    <property type="entry name" value="K Homology domain, type 1"/>
    <property type="match status" value="1"/>
</dbReference>
<dbReference type="Pfam" id="PF22675">
    <property type="entry name" value="KH-I_KHDC4-BBP"/>
    <property type="match status" value="1"/>
</dbReference>
<dbReference type="Proteomes" id="UP001459277">
    <property type="component" value="Unassembled WGS sequence"/>
</dbReference>
<feature type="domain" description="Splicing factor 1 helix-hairpin" evidence="6">
    <location>
        <begin position="39"/>
        <end position="153"/>
    </location>
</feature>
<keyword evidence="2" id="KW-0694">RNA-binding</keyword>
<dbReference type="GO" id="GO:0008270">
    <property type="term" value="F:zinc ion binding"/>
    <property type="evidence" value="ECO:0007669"/>
    <property type="project" value="UniProtKB-UniRule"/>
</dbReference>
<dbReference type="PANTHER" id="PTHR11208:SF45">
    <property type="entry name" value="SPLICING FACTOR 1"/>
    <property type="match status" value="1"/>
</dbReference>
<keyword evidence="3" id="KW-0747">Spliceosome</keyword>
<keyword evidence="3" id="KW-0862">Zinc</keyword>
<comment type="caution">
    <text evidence="8">The sequence shown here is derived from an EMBL/GenBank/DDBJ whole genome shotgun (WGS) entry which is preliminary data.</text>
</comment>
<evidence type="ECO:0000256" key="2">
    <source>
        <dbReference type="ARBA" id="ARBA00022884"/>
    </source>
</evidence>
<reference evidence="8 9" key="1">
    <citation type="submission" date="2024-01" db="EMBL/GenBank/DDBJ databases">
        <title>A telomere-to-telomere, gap-free genome of sweet tea (Lithocarpus litseifolius).</title>
        <authorList>
            <person name="Zhou J."/>
        </authorList>
    </citation>
    <scope>NUCLEOTIDE SEQUENCE [LARGE SCALE GENOMIC DNA]</scope>
    <source>
        <strain evidence="8">Zhou-2022a</strain>
        <tissue evidence="8">Leaf</tissue>
    </source>
</reference>
<dbReference type="InterPro" id="IPR036612">
    <property type="entry name" value="KH_dom_type_1_sf"/>
</dbReference>
<evidence type="ECO:0000256" key="4">
    <source>
        <dbReference type="SAM" id="Coils"/>
    </source>
</evidence>
<dbReference type="Gene3D" id="6.10.140.1790">
    <property type="match status" value="1"/>
</dbReference>
<dbReference type="GO" id="GO:0045131">
    <property type="term" value="F:pre-mRNA branch point binding"/>
    <property type="evidence" value="ECO:0007669"/>
    <property type="project" value="UniProtKB-UniRule"/>
</dbReference>
<evidence type="ECO:0000313" key="8">
    <source>
        <dbReference type="EMBL" id="KAK9994462.1"/>
    </source>
</evidence>
<feature type="compositionally biased region" description="Basic and acidic residues" evidence="5">
    <location>
        <begin position="26"/>
        <end position="35"/>
    </location>
</feature>
<keyword evidence="9" id="KW-1185">Reference proteome</keyword>
<dbReference type="InterPro" id="IPR055256">
    <property type="entry name" value="KH_1_KHDC4/BBP-like"/>
</dbReference>
<feature type="region of interest" description="Disordered" evidence="5">
    <location>
        <begin position="1"/>
        <end position="47"/>
    </location>
</feature>
<dbReference type="GO" id="GO:0000398">
    <property type="term" value="P:mRNA splicing, via spliceosome"/>
    <property type="evidence" value="ECO:0007669"/>
    <property type="project" value="UniProtKB-UniRule"/>
</dbReference>
<dbReference type="InterPro" id="IPR047086">
    <property type="entry name" value="SF1-HH_sf"/>
</dbReference>
<dbReference type="AlphaFoldDB" id="A0AAW2CA97"/>
<evidence type="ECO:0000259" key="7">
    <source>
        <dbReference type="Pfam" id="PF22675"/>
    </source>
</evidence>
<gene>
    <name evidence="8" type="ORF">SO802_024165</name>
</gene>
<proteinExistence type="inferred from homology"/>
<keyword evidence="1 3" id="KW-0479">Metal-binding</keyword>
<dbReference type="GO" id="GO:0048024">
    <property type="term" value="P:regulation of mRNA splicing, via spliceosome"/>
    <property type="evidence" value="ECO:0007669"/>
    <property type="project" value="TreeGrafter"/>
</dbReference>
<dbReference type="GO" id="GO:0005681">
    <property type="term" value="C:spliceosomal complex"/>
    <property type="evidence" value="ECO:0007669"/>
    <property type="project" value="UniProtKB-KW"/>
</dbReference>
<accession>A0AAW2CA97</accession>
<organism evidence="8 9">
    <name type="scientific">Lithocarpus litseifolius</name>
    <dbReference type="NCBI Taxonomy" id="425828"/>
    <lineage>
        <taxon>Eukaryota</taxon>
        <taxon>Viridiplantae</taxon>
        <taxon>Streptophyta</taxon>
        <taxon>Embryophyta</taxon>
        <taxon>Tracheophyta</taxon>
        <taxon>Spermatophyta</taxon>
        <taxon>Magnoliopsida</taxon>
        <taxon>eudicotyledons</taxon>
        <taxon>Gunneridae</taxon>
        <taxon>Pentapetalae</taxon>
        <taxon>rosids</taxon>
        <taxon>fabids</taxon>
        <taxon>Fagales</taxon>
        <taxon>Fagaceae</taxon>
        <taxon>Lithocarpus</taxon>
    </lineage>
</organism>
<keyword evidence="3" id="KW-0863">Zinc-finger</keyword>
<keyword evidence="4" id="KW-0175">Coiled coil</keyword>
<dbReference type="GO" id="GO:0003729">
    <property type="term" value="F:mRNA binding"/>
    <property type="evidence" value="ECO:0007669"/>
    <property type="project" value="TreeGrafter"/>
</dbReference>
<dbReference type="InterPro" id="IPR032570">
    <property type="entry name" value="SF1-HH"/>
</dbReference>
<evidence type="ECO:0000256" key="3">
    <source>
        <dbReference type="RuleBase" id="RU367126"/>
    </source>
</evidence>
<comment type="similarity">
    <text evidence="3">Belongs to the BBP/SF1 family.</text>
</comment>